<dbReference type="RefSeq" id="WP_124491389.1">
    <property type="nucleotide sequence ID" value="NZ_JAXKSJ010000014.1"/>
</dbReference>
<keyword evidence="4" id="KW-1185">Reference proteome</keyword>
<feature type="region of interest" description="Disordered" evidence="1">
    <location>
        <begin position="303"/>
        <end position="352"/>
    </location>
</feature>
<comment type="caution">
    <text evidence="3">The sequence shown here is derived from an EMBL/GenBank/DDBJ whole genome shotgun (WGS) entry which is preliminary data.</text>
</comment>
<sequence>MQKIDLYFGNRKKKEPSEDIVLARVIRWLEENDTPAVIICDVWLNNDQIDILVGTATTTLQLEVKGYRWPVTGEQNGDWEVTYDDGRVARRKNGYLQALRNNQTLRDEMSRHLGSGENVPYPNGAVIFEPCIPDGSVLNIRVDKRVAVCGSGELGRLLSTPSPRAWPLPWLQDFARARKYIPHALPYTGASVDQRAGNVKNVASTPIAPVARAIRPSSGSAVSDVVFVPATALTTREPATVVVESIPAGRPHDVPQAIRQRVPFGSGRVALTPPKQRRGWLRYAPILFATLIAAYIVKHHHALQPSATQQKSTVQPGAPKAGMAARQPNDTRHATARRPLEKRPKSGESVNRVAIPVQAQAAASSERPPAAITCPAGVDRLGCNGRTGVLSNPECPPAFHVSDNTCIRDIDR</sequence>
<evidence type="ECO:0000256" key="1">
    <source>
        <dbReference type="SAM" id="MobiDB-lite"/>
    </source>
</evidence>
<dbReference type="Proteomes" id="UP000281098">
    <property type="component" value="Unassembled WGS sequence"/>
</dbReference>
<evidence type="ECO:0000259" key="2">
    <source>
        <dbReference type="Pfam" id="PF08378"/>
    </source>
</evidence>
<organism evidence="3 4">
    <name type="scientific">Burkholderia stagnalis</name>
    <dbReference type="NCBI Taxonomy" id="1503054"/>
    <lineage>
        <taxon>Bacteria</taxon>
        <taxon>Pseudomonadati</taxon>
        <taxon>Pseudomonadota</taxon>
        <taxon>Betaproteobacteria</taxon>
        <taxon>Burkholderiales</taxon>
        <taxon>Burkholderiaceae</taxon>
        <taxon>Burkholderia</taxon>
        <taxon>Burkholderia cepacia complex</taxon>
    </lineage>
</organism>
<feature type="compositionally biased region" description="Polar residues" evidence="1">
    <location>
        <begin position="305"/>
        <end position="315"/>
    </location>
</feature>
<proteinExistence type="predicted"/>
<feature type="compositionally biased region" description="Basic and acidic residues" evidence="1">
    <location>
        <begin position="329"/>
        <end position="346"/>
    </location>
</feature>
<dbReference type="InterPro" id="IPR011528">
    <property type="entry name" value="NERD"/>
</dbReference>
<accession>A0ABX9YI06</accession>
<reference evidence="3 4" key="1">
    <citation type="submission" date="2018-08" db="EMBL/GenBank/DDBJ databases">
        <title>Comparative analysis of Burkholderia isolates from Puerto Rico.</title>
        <authorList>
            <person name="Hall C."/>
            <person name="Sahl J."/>
            <person name="Wagner D."/>
        </authorList>
    </citation>
    <scope>NUCLEOTIDE SEQUENCE [LARGE SCALE GENOMIC DNA]</scope>
    <source>
        <strain evidence="3 4">Bp8966</strain>
    </source>
</reference>
<dbReference type="EMBL" id="QTPM01000039">
    <property type="protein sequence ID" value="RQY87044.1"/>
    <property type="molecule type" value="Genomic_DNA"/>
</dbReference>
<name>A0ABX9YI06_9BURK</name>
<gene>
    <name evidence="3" type="ORF">DF017_25780</name>
</gene>
<protein>
    <submittedName>
        <fullName evidence="3">NERD domain-containing protein</fullName>
    </submittedName>
</protein>
<feature type="domain" description="NERD" evidence="2">
    <location>
        <begin position="24"/>
        <end position="113"/>
    </location>
</feature>
<evidence type="ECO:0000313" key="3">
    <source>
        <dbReference type="EMBL" id="RQY87044.1"/>
    </source>
</evidence>
<evidence type="ECO:0000313" key="4">
    <source>
        <dbReference type="Proteomes" id="UP000281098"/>
    </source>
</evidence>
<dbReference type="Pfam" id="PF08378">
    <property type="entry name" value="NERD"/>
    <property type="match status" value="1"/>
</dbReference>